<protein>
    <recommendedName>
        <fullName evidence="7">Adenosine 3'-phospho 5'-phosphosulfate transporter 2</fullName>
    </recommendedName>
</protein>
<evidence type="ECO:0000313" key="9">
    <source>
        <dbReference type="Proteomes" id="UP001652625"/>
    </source>
</evidence>
<evidence type="ECO:0000256" key="4">
    <source>
        <dbReference type="ARBA" id="ARBA00022692"/>
    </source>
</evidence>
<keyword evidence="3" id="KW-0813">Transport</keyword>
<dbReference type="PANTHER" id="PTHR10778:SF8">
    <property type="entry name" value="ADENOSINE 3'-PHOSPHO 5'-PHOSPHOSULFATE TRANSPORTER 2"/>
    <property type="match status" value="1"/>
</dbReference>
<feature type="transmembrane region" description="Helical" evidence="8">
    <location>
        <begin position="152"/>
        <end position="173"/>
    </location>
</feature>
<evidence type="ECO:0000313" key="10">
    <source>
        <dbReference type="RefSeq" id="XP_065670130.1"/>
    </source>
</evidence>
<feature type="transmembrane region" description="Helical" evidence="8">
    <location>
        <begin position="65"/>
        <end position="88"/>
    </location>
</feature>
<keyword evidence="9" id="KW-1185">Reference proteome</keyword>
<evidence type="ECO:0000256" key="7">
    <source>
        <dbReference type="ARBA" id="ARBA00039669"/>
    </source>
</evidence>
<feature type="transmembrane region" description="Helical" evidence="8">
    <location>
        <begin position="179"/>
        <end position="197"/>
    </location>
</feature>
<evidence type="ECO:0000256" key="8">
    <source>
        <dbReference type="SAM" id="Phobius"/>
    </source>
</evidence>
<feature type="transmembrane region" description="Helical" evidence="8">
    <location>
        <begin position="128"/>
        <end position="145"/>
    </location>
</feature>
<dbReference type="Proteomes" id="UP001652625">
    <property type="component" value="Chromosome 12"/>
</dbReference>
<keyword evidence="4 8" id="KW-0812">Transmembrane</keyword>
<comment type="subcellular location">
    <subcellularLocation>
        <location evidence="1">Membrane</location>
        <topology evidence="1">Multi-pass membrane protein</topology>
    </subcellularLocation>
</comment>
<evidence type="ECO:0000256" key="1">
    <source>
        <dbReference type="ARBA" id="ARBA00004141"/>
    </source>
</evidence>
<evidence type="ECO:0000256" key="6">
    <source>
        <dbReference type="ARBA" id="ARBA00023136"/>
    </source>
</evidence>
<dbReference type="RefSeq" id="XP_065670130.1">
    <property type="nucleotide sequence ID" value="XM_065814058.1"/>
</dbReference>
<evidence type="ECO:0000256" key="3">
    <source>
        <dbReference type="ARBA" id="ARBA00022448"/>
    </source>
</evidence>
<evidence type="ECO:0000256" key="5">
    <source>
        <dbReference type="ARBA" id="ARBA00022989"/>
    </source>
</evidence>
<comment type="similarity">
    <text evidence="2">Belongs to the nucleotide-sugar transporter family. SLC35B subfamily.</text>
</comment>
<organism evidence="9 10">
    <name type="scientific">Hydra vulgaris</name>
    <name type="common">Hydra</name>
    <name type="synonym">Hydra attenuata</name>
    <dbReference type="NCBI Taxonomy" id="6087"/>
    <lineage>
        <taxon>Eukaryota</taxon>
        <taxon>Metazoa</taxon>
        <taxon>Cnidaria</taxon>
        <taxon>Hydrozoa</taxon>
        <taxon>Hydroidolina</taxon>
        <taxon>Anthoathecata</taxon>
        <taxon>Aplanulata</taxon>
        <taxon>Hydridae</taxon>
        <taxon>Hydra</taxon>
    </lineage>
</organism>
<feature type="transmembrane region" description="Helical" evidence="8">
    <location>
        <begin position="307"/>
        <end position="324"/>
    </location>
</feature>
<feature type="transmembrane region" description="Helical" evidence="8">
    <location>
        <begin position="100"/>
        <end position="116"/>
    </location>
</feature>
<dbReference type="Pfam" id="PF08449">
    <property type="entry name" value="UAA"/>
    <property type="match status" value="1"/>
</dbReference>
<feature type="transmembrane region" description="Helical" evidence="8">
    <location>
        <begin position="217"/>
        <end position="234"/>
    </location>
</feature>
<name>A0ABM4D742_HYDVU</name>
<feature type="transmembrane region" description="Helical" evidence="8">
    <location>
        <begin position="29"/>
        <end position="49"/>
    </location>
</feature>
<reference evidence="10" key="1">
    <citation type="submission" date="2025-08" db="UniProtKB">
        <authorList>
            <consortium name="RefSeq"/>
        </authorList>
    </citation>
    <scope>IDENTIFICATION</scope>
</reference>
<keyword evidence="5 8" id="KW-1133">Transmembrane helix</keyword>
<feature type="transmembrane region" description="Helical" evidence="8">
    <location>
        <begin position="280"/>
        <end position="301"/>
    </location>
</feature>
<dbReference type="GeneID" id="100199956"/>
<gene>
    <name evidence="10" type="primary">LOC100199956</name>
</gene>
<sequence>MIISSVYNPKIEAHIDKKLLLFNFDISKLSISFQFILCVGGVFLCYLPYGYFQEFLFSIPLFKPYGWYLTLVQFAIYTILAFLQSIFLEEEKERRIPLKIYCILALLAIGTIGMSNKSLGYVNYPTQVIFKCCKLIPVMLGGIVIQGKRYNLLDFITCILMSIGLSLFVLADSTVSPEFSYIGVLCLSIALCADAVIGNLQEKTMKEFNASNTEVVLYSYGIGFFFLFTILLFVDSLHDSFIFFNKDPFTTYGYSLMFSISGYFGVTFVLTLVRIFGALLAVSVTTFRKAVTIILSFVMFAKPFTLQYVWSGLVVLLAIALNMYQKNKQKIDLQIDTIVHQINLRFCKKHKHIQISV</sequence>
<evidence type="ECO:0000256" key="2">
    <source>
        <dbReference type="ARBA" id="ARBA00010694"/>
    </source>
</evidence>
<keyword evidence="6 8" id="KW-0472">Membrane</keyword>
<dbReference type="PANTHER" id="PTHR10778">
    <property type="entry name" value="SOLUTE CARRIER FAMILY 35 MEMBER B"/>
    <property type="match status" value="1"/>
</dbReference>
<accession>A0ABM4D742</accession>
<proteinExistence type="inferred from homology"/>
<feature type="transmembrane region" description="Helical" evidence="8">
    <location>
        <begin position="254"/>
        <end position="273"/>
    </location>
</feature>
<dbReference type="InterPro" id="IPR013657">
    <property type="entry name" value="SCL35B1-4/HUT1"/>
</dbReference>